<dbReference type="EMBL" id="DF973495">
    <property type="protein sequence ID" value="GAU32522.1"/>
    <property type="molecule type" value="Genomic_DNA"/>
</dbReference>
<gene>
    <name evidence="1" type="ORF">TSUD_103670</name>
</gene>
<organism evidence="1 2">
    <name type="scientific">Trifolium subterraneum</name>
    <name type="common">Subterranean clover</name>
    <dbReference type="NCBI Taxonomy" id="3900"/>
    <lineage>
        <taxon>Eukaryota</taxon>
        <taxon>Viridiplantae</taxon>
        <taxon>Streptophyta</taxon>
        <taxon>Embryophyta</taxon>
        <taxon>Tracheophyta</taxon>
        <taxon>Spermatophyta</taxon>
        <taxon>Magnoliopsida</taxon>
        <taxon>eudicotyledons</taxon>
        <taxon>Gunneridae</taxon>
        <taxon>Pentapetalae</taxon>
        <taxon>rosids</taxon>
        <taxon>fabids</taxon>
        <taxon>Fabales</taxon>
        <taxon>Fabaceae</taxon>
        <taxon>Papilionoideae</taxon>
        <taxon>50 kb inversion clade</taxon>
        <taxon>NPAAA clade</taxon>
        <taxon>Hologalegina</taxon>
        <taxon>IRL clade</taxon>
        <taxon>Trifolieae</taxon>
        <taxon>Trifolium</taxon>
    </lineage>
</organism>
<accession>A0A2Z6N6S9</accession>
<evidence type="ECO:0000313" key="1">
    <source>
        <dbReference type="EMBL" id="GAU32522.1"/>
    </source>
</evidence>
<sequence>MVFVTLVYEGLIFLQNMMSREKFRQESDSEMGGTLLRLREDSSRTKQNTRSLLFMVLEAPKE</sequence>
<protein>
    <submittedName>
        <fullName evidence="1">Uncharacterized protein</fullName>
    </submittedName>
</protein>
<proteinExistence type="predicted"/>
<dbReference type="AlphaFoldDB" id="A0A2Z6N6S9"/>
<name>A0A2Z6N6S9_TRISU</name>
<evidence type="ECO:0000313" key="2">
    <source>
        <dbReference type="Proteomes" id="UP000242715"/>
    </source>
</evidence>
<keyword evidence="2" id="KW-1185">Reference proteome</keyword>
<dbReference type="Proteomes" id="UP000242715">
    <property type="component" value="Unassembled WGS sequence"/>
</dbReference>
<reference evidence="2" key="1">
    <citation type="journal article" date="2017" name="Front. Plant Sci.">
        <title>Climate Clever Clovers: New Paradigm to Reduce the Environmental Footprint of Ruminants by Breeding Low Methanogenic Forages Utilizing Haplotype Variation.</title>
        <authorList>
            <person name="Kaur P."/>
            <person name="Appels R."/>
            <person name="Bayer P.E."/>
            <person name="Keeble-Gagnere G."/>
            <person name="Wang J."/>
            <person name="Hirakawa H."/>
            <person name="Shirasawa K."/>
            <person name="Vercoe P."/>
            <person name="Stefanova K."/>
            <person name="Durmic Z."/>
            <person name="Nichols P."/>
            <person name="Revell C."/>
            <person name="Isobe S.N."/>
            <person name="Edwards D."/>
            <person name="Erskine W."/>
        </authorList>
    </citation>
    <scope>NUCLEOTIDE SEQUENCE [LARGE SCALE GENOMIC DNA]</scope>
    <source>
        <strain evidence="2">cv. Daliak</strain>
    </source>
</reference>